<dbReference type="Gene3D" id="1.10.357.10">
    <property type="entry name" value="Tetracycline Repressor, domain 2"/>
    <property type="match status" value="1"/>
</dbReference>
<name>I0GZJ2_ACTM4</name>
<dbReference type="SUPFAM" id="SSF48498">
    <property type="entry name" value="Tetracyclin repressor-like, C-terminal domain"/>
    <property type="match status" value="1"/>
</dbReference>
<dbReference type="InterPro" id="IPR039538">
    <property type="entry name" value="BetI_C"/>
</dbReference>
<dbReference type="InterPro" id="IPR050109">
    <property type="entry name" value="HTH-type_TetR-like_transc_reg"/>
</dbReference>
<evidence type="ECO:0000256" key="2">
    <source>
        <dbReference type="ARBA" id="ARBA00023015"/>
    </source>
</evidence>
<proteinExistence type="predicted"/>
<dbReference type="AlphaFoldDB" id="I0GZJ2"/>
<dbReference type="EMBL" id="AP012319">
    <property type="protein sequence ID" value="BAL86179.1"/>
    <property type="molecule type" value="Genomic_DNA"/>
</dbReference>
<evidence type="ECO:0000256" key="5">
    <source>
        <dbReference type="PROSITE-ProRule" id="PRU00335"/>
    </source>
</evidence>
<dbReference type="InterPro" id="IPR009057">
    <property type="entry name" value="Homeodomain-like_sf"/>
</dbReference>
<feature type="DNA-binding region" description="H-T-H motif" evidence="5">
    <location>
        <begin position="31"/>
        <end position="50"/>
    </location>
</feature>
<evidence type="ECO:0000256" key="3">
    <source>
        <dbReference type="ARBA" id="ARBA00023125"/>
    </source>
</evidence>
<dbReference type="PANTHER" id="PTHR30055">
    <property type="entry name" value="HTH-TYPE TRANSCRIPTIONAL REGULATOR RUTR"/>
    <property type="match status" value="1"/>
</dbReference>
<dbReference type="STRING" id="512565.AMIS_9590"/>
<feature type="domain" description="HTH tetR-type" evidence="6">
    <location>
        <begin position="8"/>
        <end position="68"/>
    </location>
</feature>
<sequence length="198" mass="21988">MPRLIDHSVREQAIADAAWRVLARDGILALSVRNVAEEAGLATASLRRSFPTQDALRAYCLELAGRRAQARLDALPIGTDMRRHVEQCLEQLLPLDPDRRMEMEVFLTLGALAFTNPVMRASFDTSHALVGQACASLLGMLAETPPYTGLRPRLAEHGRRLQVLIDGLGFHLAHNPELPPSWATHELRRYLDALREAA</sequence>
<gene>
    <name evidence="7" type="ordered locus">AMIS_9590</name>
</gene>
<keyword evidence="2" id="KW-0805">Transcription regulation</keyword>
<dbReference type="RefSeq" id="WP_014441076.1">
    <property type="nucleotide sequence ID" value="NC_017093.1"/>
</dbReference>
<dbReference type="SUPFAM" id="SSF46689">
    <property type="entry name" value="Homeodomain-like"/>
    <property type="match status" value="1"/>
</dbReference>
<evidence type="ECO:0000313" key="8">
    <source>
        <dbReference type="Proteomes" id="UP000007882"/>
    </source>
</evidence>
<dbReference type="HOGENOM" id="CLU_069356_15_10_11"/>
<evidence type="ECO:0000259" key="6">
    <source>
        <dbReference type="PROSITE" id="PS50977"/>
    </source>
</evidence>
<dbReference type="InterPro" id="IPR036271">
    <property type="entry name" value="Tet_transcr_reg_TetR-rel_C_sf"/>
</dbReference>
<evidence type="ECO:0000256" key="4">
    <source>
        <dbReference type="ARBA" id="ARBA00023163"/>
    </source>
</evidence>
<accession>I0GZJ2</accession>
<keyword evidence="3 5" id="KW-0238">DNA-binding</keyword>
<evidence type="ECO:0000313" key="7">
    <source>
        <dbReference type="EMBL" id="BAL86179.1"/>
    </source>
</evidence>
<dbReference type="PANTHER" id="PTHR30055:SF234">
    <property type="entry name" value="HTH-TYPE TRANSCRIPTIONAL REGULATOR BETI"/>
    <property type="match status" value="1"/>
</dbReference>
<dbReference type="GO" id="GO:0003700">
    <property type="term" value="F:DNA-binding transcription factor activity"/>
    <property type="evidence" value="ECO:0007669"/>
    <property type="project" value="TreeGrafter"/>
</dbReference>
<dbReference type="Proteomes" id="UP000007882">
    <property type="component" value="Chromosome"/>
</dbReference>
<keyword evidence="8" id="KW-1185">Reference proteome</keyword>
<dbReference type="PATRIC" id="fig|512565.3.peg.963"/>
<keyword evidence="4" id="KW-0804">Transcription</keyword>
<reference evidence="7 8" key="1">
    <citation type="submission" date="2012-02" db="EMBL/GenBank/DDBJ databases">
        <title>Complete genome sequence of Actinoplanes missouriensis 431 (= NBRC 102363).</title>
        <authorList>
            <person name="Ohnishi Y."/>
            <person name="Ishikawa J."/>
            <person name="Sekine M."/>
            <person name="Hosoyama A."/>
            <person name="Harada T."/>
            <person name="Narita H."/>
            <person name="Hata T."/>
            <person name="Konno Y."/>
            <person name="Tutikane K."/>
            <person name="Fujita N."/>
            <person name="Horinouchi S."/>
            <person name="Hayakawa M."/>
        </authorList>
    </citation>
    <scope>NUCLEOTIDE SEQUENCE [LARGE SCALE GENOMIC DNA]</scope>
    <source>
        <strain evidence="8">ATCC 14538 / DSM 43046 / CBS 188.64 / JCM 3121 / NBRC 102363 / NCIMB 12654 / NRRL B-3342 / UNCC 431</strain>
    </source>
</reference>
<evidence type="ECO:0000256" key="1">
    <source>
        <dbReference type="ARBA" id="ARBA00022491"/>
    </source>
</evidence>
<dbReference type="InterPro" id="IPR001647">
    <property type="entry name" value="HTH_TetR"/>
</dbReference>
<dbReference type="eggNOG" id="COG1309">
    <property type="taxonomic scope" value="Bacteria"/>
</dbReference>
<protein>
    <submittedName>
        <fullName evidence="7">Putative TetR-family transcriptional regulator</fullName>
    </submittedName>
</protein>
<keyword evidence="1" id="KW-0678">Repressor</keyword>
<dbReference type="KEGG" id="ams:AMIS_9590"/>
<dbReference type="Pfam" id="PF00440">
    <property type="entry name" value="TetR_N"/>
    <property type="match status" value="1"/>
</dbReference>
<dbReference type="GO" id="GO:0000976">
    <property type="term" value="F:transcription cis-regulatory region binding"/>
    <property type="evidence" value="ECO:0007669"/>
    <property type="project" value="TreeGrafter"/>
</dbReference>
<dbReference type="PROSITE" id="PS50977">
    <property type="entry name" value="HTH_TETR_2"/>
    <property type="match status" value="1"/>
</dbReference>
<organism evidence="7 8">
    <name type="scientific">Actinoplanes missouriensis (strain ATCC 14538 / DSM 43046 / CBS 188.64 / JCM 3121 / NBRC 102363 / NCIMB 12654 / NRRL B-3342 / UNCC 431)</name>
    <dbReference type="NCBI Taxonomy" id="512565"/>
    <lineage>
        <taxon>Bacteria</taxon>
        <taxon>Bacillati</taxon>
        <taxon>Actinomycetota</taxon>
        <taxon>Actinomycetes</taxon>
        <taxon>Micromonosporales</taxon>
        <taxon>Micromonosporaceae</taxon>
        <taxon>Actinoplanes</taxon>
    </lineage>
</organism>
<dbReference type="Pfam" id="PF13977">
    <property type="entry name" value="TetR_C_6"/>
    <property type="match status" value="1"/>
</dbReference>